<name>A0A2S0NEC0_9HYPH</name>
<dbReference type="AlphaFoldDB" id="A0A2S0NEC0"/>
<dbReference type="Gene3D" id="3.40.630.30">
    <property type="match status" value="1"/>
</dbReference>
<feature type="domain" description="N-acetyltransferase" evidence="3">
    <location>
        <begin position="4"/>
        <end position="166"/>
    </location>
</feature>
<reference evidence="4 5" key="1">
    <citation type="submission" date="2018-03" db="EMBL/GenBank/DDBJ databases">
        <title>Genome sequencing of Phreatobacter sp.</title>
        <authorList>
            <person name="Kim S.-J."/>
            <person name="Heo J."/>
            <person name="Kwon S.-W."/>
        </authorList>
    </citation>
    <scope>NUCLEOTIDE SEQUENCE [LARGE SCALE GENOMIC DNA]</scope>
    <source>
        <strain evidence="4 5">S-12</strain>
    </source>
</reference>
<dbReference type="InterPro" id="IPR016181">
    <property type="entry name" value="Acyl_CoA_acyltransferase"/>
</dbReference>
<evidence type="ECO:0000313" key="4">
    <source>
        <dbReference type="EMBL" id="AVO46386.1"/>
    </source>
</evidence>
<evidence type="ECO:0000256" key="1">
    <source>
        <dbReference type="ARBA" id="ARBA00022679"/>
    </source>
</evidence>
<evidence type="ECO:0000256" key="2">
    <source>
        <dbReference type="ARBA" id="ARBA00023315"/>
    </source>
</evidence>
<keyword evidence="5" id="KW-1185">Reference proteome</keyword>
<dbReference type="EMBL" id="CP027668">
    <property type="protein sequence ID" value="AVO46386.1"/>
    <property type="molecule type" value="Genomic_DNA"/>
</dbReference>
<dbReference type="PANTHER" id="PTHR43877:SF2">
    <property type="entry name" value="AMINOALKYLPHOSPHONATE N-ACETYLTRANSFERASE-RELATED"/>
    <property type="match status" value="1"/>
</dbReference>
<accession>A0A2S0NEC0</accession>
<dbReference type="KEGG" id="phr:C6569_15735"/>
<dbReference type="InterPro" id="IPR050832">
    <property type="entry name" value="Bact_Acetyltransf"/>
</dbReference>
<dbReference type="Proteomes" id="UP000237889">
    <property type="component" value="Chromosome"/>
</dbReference>
<evidence type="ECO:0000259" key="3">
    <source>
        <dbReference type="PROSITE" id="PS51186"/>
    </source>
</evidence>
<gene>
    <name evidence="4" type="ORF">C6569_15735</name>
</gene>
<dbReference type="PROSITE" id="PS51186">
    <property type="entry name" value="GNAT"/>
    <property type="match status" value="1"/>
</dbReference>
<keyword evidence="2" id="KW-0012">Acyltransferase</keyword>
<dbReference type="RefSeq" id="WP_106749726.1">
    <property type="nucleotide sequence ID" value="NZ_CP027668.1"/>
</dbReference>
<protein>
    <submittedName>
        <fullName evidence="4">GNAT family N-acetyltransferase</fullName>
    </submittedName>
</protein>
<dbReference type="Pfam" id="PF00583">
    <property type="entry name" value="Acetyltransf_1"/>
    <property type="match status" value="1"/>
</dbReference>
<sequence length="166" mass="17216">MTFFAWRPMTAADLPAVAAIASEVHPDFPEDDAVFAERQRLFPAGCRVLAGAGGLAAYVVSHPWEAGSCPPLNTLLGALPQPASTWYIHDIALLPATRGTGAAGEIVDTLKVEALGAGLQELSLVAVNGSAGFWRRMGFVETGGAGVASKLASYGSGARYMICRPG</sequence>
<evidence type="ECO:0000313" key="5">
    <source>
        <dbReference type="Proteomes" id="UP000237889"/>
    </source>
</evidence>
<dbReference type="SUPFAM" id="SSF55729">
    <property type="entry name" value="Acyl-CoA N-acyltransferases (Nat)"/>
    <property type="match status" value="1"/>
</dbReference>
<keyword evidence="1 4" id="KW-0808">Transferase</keyword>
<organism evidence="4 5">
    <name type="scientific">Phreatobacter cathodiphilus</name>
    <dbReference type="NCBI Taxonomy" id="1868589"/>
    <lineage>
        <taxon>Bacteria</taxon>
        <taxon>Pseudomonadati</taxon>
        <taxon>Pseudomonadota</taxon>
        <taxon>Alphaproteobacteria</taxon>
        <taxon>Hyphomicrobiales</taxon>
        <taxon>Phreatobacteraceae</taxon>
        <taxon>Phreatobacter</taxon>
    </lineage>
</organism>
<dbReference type="PANTHER" id="PTHR43877">
    <property type="entry name" value="AMINOALKYLPHOSPHONATE N-ACETYLTRANSFERASE-RELATED-RELATED"/>
    <property type="match status" value="1"/>
</dbReference>
<dbReference type="GO" id="GO:0016747">
    <property type="term" value="F:acyltransferase activity, transferring groups other than amino-acyl groups"/>
    <property type="evidence" value="ECO:0007669"/>
    <property type="project" value="InterPro"/>
</dbReference>
<proteinExistence type="predicted"/>
<dbReference type="InterPro" id="IPR000182">
    <property type="entry name" value="GNAT_dom"/>
</dbReference>